<comment type="caution">
    <text evidence="2">The sequence shown here is derived from an EMBL/GenBank/DDBJ whole genome shotgun (WGS) entry which is preliminary data.</text>
</comment>
<gene>
    <name evidence="2" type="ORF">H8S55_03030</name>
</gene>
<feature type="transmembrane region" description="Helical" evidence="1">
    <location>
        <begin position="26"/>
        <end position="49"/>
    </location>
</feature>
<keyword evidence="1" id="KW-1133">Transmembrane helix</keyword>
<sequence length="85" mass="9501">MFEIVAERICEMMVILLILWPMHLEFTMAFTVFVGTACPMAAATILFAQRYDGDARYATELFVVTTALSAVTIPLLSIPATWLLQ</sequence>
<evidence type="ECO:0000256" key="1">
    <source>
        <dbReference type="SAM" id="Phobius"/>
    </source>
</evidence>
<dbReference type="Gene3D" id="1.20.1530.20">
    <property type="match status" value="1"/>
</dbReference>
<feature type="transmembrane region" description="Helical" evidence="1">
    <location>
        <begin position="61"/>
        <end position="84"/>
    </location>
</feature>
<name>A0A8J6J233_9FIRM</name>
<keyword evidence="1" id="KW-0472">Membrane</keyword>
<dbReference type="Proteomes" id="UP000602260">
    <property type="component" value="Unassembled WGS sequence"/>
</dbReference>
<keyword evidence="1" id="KW-0812">Transmembrane</keyword>
<protein>
    <recommendedName>
        <fullName evidence="4">Auxin efflux carrier</fullName>
    </recommendedName>
</protein>
<organism evidence="2 3">
    <name type="scientific">Flintibacter faecis</name>
    <dbReference type="NCBI Taxonomy" id="2763047"/>
    <lineage>
        <taxon>Bacteria</taxon>
        <taxon>Bacillati</taxon>
        <taxon>Bacillota</taxon>
        <taxon>Clostridia</taxon>
        <taxon>Eubacteriales</taxon>
        <taxon>Flintibacter</taxon>
    </lineage>
</organism>
<reference evidence="2" key="1">
    <citation type="submission" date="2020-08" db="EMBL/GenBank/DDBJ databases">
        <title>Genome public.</title>
        <authorList>
            <person name="Liu C."/>
            <person name="Sun Q."/>
        </authorList>
    </citation>
    <scope>NUCLEOTIDE SEQUENCE</scope>
    <source>
        <strain evidence="2">BX5</strain>
    </source>
</reference>
<accession>A0A8J6J233</accession>
<dbReference type="EMBL" id="JACOPN010000002">
    <property type="protein sequence ID" value="MBC5716304.1"/>
    <property type="molecule type" value="Genomic_DNA"/>
</dbReference>
<evidence type="ECO:0000313" key="2">
    <source>
        <dbReference type="EMBL" id="MBC5716304.1"/>
    </source>
</evidence>
<keyword evidence="3" id="KW-1185">Reference proteome</keyword>
<proteinExistence type="predicted"/>
<evidence type="ECO:0000313" key="3">
    <source>
        <dbReference type="Proteomes" id="UP000602260"/>
    </source>
</evidence>
<evidence type="ECO:0008006" key="4">
    <source>
        <dbReference type="Google" id="ProtNLM"/>
    </source>
</evidence>
<dbReference type="RefSeq" id="WP_186877785.1">
    <property type="nucleotide sequence ID" value="NZ_JACOPN010000002.1"/>
</dbReference>
<dbReference type="InterPro" id="IPR038770">
    <property type="entry name" value="Na+/solute_symporter_sf"/>
</dbReference>
<dbReference type="AlphaFoldDB" id="A0A8J6J233"/>